<feature type="region of interest" description="Disordered" evidence="2">
    <location>
        <begin position="194"/>
        <end position="216"/>
    </location>
</feature>
<evidence type="ECO:0000313" key="4">
    <source>
        <dbReference type="EMBL" id="KAF1960515.1"/>
    </source>
</evidence>
<evidence type="ECO:0000259" key="3">
    <source>
        <dbReference type="Pfam" id="PF01648"/>
    </source>
</evidence>
<dbReference type="GO" id="GO:0008897">
    <property type="term" value="F:holo-[acyl-carrier-protein] synthase activity"/>
    <property type="evidence" value="ECO:0007669"/>
    <property type="project" value="InterPro"/>
</dbReference>
<keyword evidence="1" id="KW-0808">Transferase</keyword>
<dbReference type="SUPFAM" id="SSF56214">
    <property type="entry name" value="4'-phosphopantetheinyl transferase"/>
    <property type="match status" value="1"/>
</dbReference>
<dbReference type="Pfam" id="PF01648">
    <property type="entry name" value="ACPS"/>
    <property type="match status" value="1"/>
</dbReference>
<dbReference type="Gene3D" id="3.90.470.20">
    <property type="entry name" value="4'-phosphopantetheinyl transferase domain"/>
    <property type="match status" value="1"/>
</dbReference>
<sequence>MPPRAFPLSLRVGTDICSIKRIRGILQISKNSSARRLDRFLPKLLTWPERQYFWNRFQSGPSTDDDIAAISQFLAGRWAAKEACRKACEHLGTSNGFHSIIILPVSPPDQRPDTETSRPQGLILRNKLPERPTDDPKTRIAQGPPIDATFDIESVEGQFCEVSISHDKSWATAVAIVPMLDWPCNTMDECESMRVEAQRAAPDDQSTRTGHNRSDS</sequence>
<dbReference type="OrthoDB" id="15433at2759"/>
<protein>
    <recommendedName>
        <fullName evidence="3">4'-phosphopantetheinyl transferase domain-containing protein</fullName>
    </recommendedName>
</protein>
<accession>A0A6A5U6N2</accession>
<dbReference type="GO" id="GO:0000287">
    <property type="term" value="F:magnesium ion binding"/>
    <property type="evidence" value="ECO:0007669"/>
    <property type="project" value="InterPro"/>
</dbReference>
<dbReference type="InterPro" id="IPR008278">
    <property type="entry name" value="4-PPantetheinyl_Trfase_dom"/>
</dbReference>
<gene>
    <name evidence="4" type="ORF">CC80DRAFT_500826</name>
</gene>
<reference evidence="4" key="1">
    <citation type="journal article" date="2020" name="Stud. Mycol.">
        <title>101 Dothideomycetes genomes: a test case for predicting lifestyles and emergence of pathogens.</title>
        <authorList>
            <person name="Haridas S."/>
            <person name="Albert R."/>
            <person name="Binder M."/>
            <person name="Bloem J."/>
            <person name="Labutti K."/>
            <person name="Salamov A."/>
            <person name="Andreopoulos B."/>
            <person name="Baker S."/>
            <person name="Barry K."/>
            <person name="Bills G."/>
            <person name="Bluhm B."/>
            <person name="Cannon C."/>
            <person name="Castanera R."/>
            <person name="Culley D."/>
            <person name="Daum C."/>
            <person name="Ezra D."/>
            <person name="Gonzalez J."/>
            <person name="Henrissat B."/>
            <person name="Kuo A."/>
            <person name="Liang C."/>
            <person name="Lipzen A."/>
            <person name="Lutzoni F."/>
            <person name="Magnuson J."/>
            <person name="Mondo S."/>
            <person name="Nolan M."/>
            <person name="Ohm R."/>
            <person name="Pangilinan J."/>
            <person name="Park H.-J."/>
            <person name="Ramirez L."/>
            <person name="Alfaro M."/>
            <person name="Sun H."/>
            <person name="Tritt A."/>
            <person name="Yoshinaga Y."/>
            <person name="Zwiers L.-H."/>
            <person name="Turgeon B."/>
            <person name="Goodwin S."/>
            <person name="Spatafora J."/>
            <person name="Crous P."/>
            <person name="Grigoriev I."/>
        </authorList>
    </citation>
    <scope>NUCLEOTIDE SEQUENCE</scope>
    <source>
        <strain evidence="4">CBS 675.92</strain>
    </source>
</reference>
<dbReference type="AlphaFoldDB" id="A0A6A5U6N2"/>
<organism evidence="4 5">
    <name type="scientific">Byssothecium circinans</name>
    <dbReference type="NCBI Taxonomy" id="147558"/>
    <lineage>
        <taxon>Eukaryota</taxon>
        <taxon>Fungi</taxon>
        <taxon>Dikarya</taxon>
        <taxon>Ascomycota</taxon>
        <taxon>Pezizomycotina</taxon>
        <taxon>Dothideomycetes</taxon>
        <taxon>Pleosporomycetidae</taxon>
        <taxon>Pleosporales</taxon>
        <taxon>Massarineae</taxon>
        <taxon>Massarinaceae</taxon>
        <taxon>Byssothecium</taxon>
    </lineage>
</organism>
<evidence type="ECO:0000313" key="5">
    <source>
        <dbReference type="Proteomes" id="UP000800035"/>
    </source>
</evidence>
<feature type="domain" description="4'-phosphopantetheinyl transferase" evidence="3">
    <location>
        <begin position="11"/>
        <end position="104"/>
    </location>
</feature>
<dbReference type="Proteomes" id="UP000800035">
    <property type="component" value="Unassembled WGS sequence"/>
</dbReference>
<dbReference type="EMBL" id="ML976982">
    <property type="protein sequence ID" value="KAF1960515.1"/>
    <property type="molecule type" value="Genomic_DNA"/>
</dbReference>
<evidence type="ECO:0000256" key="1">
    <source>
        <dbReference type="ARBA" id="ARBA00022679"/>
    </source>
</evidence>
<dbReference type="InterPro" id="IPR037143">
    <property type="entry name" value="4-PPantetheinyl_Trfase_dom_sf"/>
</dbReference>
<proteinExistence type="predicted"/>
<keyword evidence="5" id="KW-1185">Reference proteome</keyword>
<name>A0A6A5U6N2_9PLEO</name>
<evidence type="ECO:0000256" key="2">
    <source>
        <dbReference type="SAM" id="MobiDB-lite"/>
    </source>
</evidence>